<dbReference type="PROSITE" id="PS50089">
    <property type="entry name" value="ZF_RING_2"/>
    <property type="match status" value="1"/>
</dbReference>
<dbReference type="InterPro" id="IPR017907">
    <property type="entry name" value="Znf_RING_CS"/>
</dbReference>
<dbReference type="Proteomes" id="UP000193560">
    <property type="component" value="Unassembled WGS sequence"/>
</dbReference>
<dbReference type="SMART" id="SM00184">
    <property type="entry name" value="RING"/>
    <property type="match status" value="1"/>
</dbReference>
<dbReference type="EMBL" id="MCGE01000049">
    <property type="protein sequence ID" value="ORZ04627.1"/>
    <property type="molecule type" value="Genomic_DNA"/>
</dbReference>
<sequence>MAFLFGRHYVLLLCLLYCLFISLVTTQTLQNPAFGEELINFSGPNGDTRTTDPSDFRVAQAQAFQTVYLANNTSYKVKPLFDFKDACNQSTTLDDLQRWNHNGLNTLSGIQARTKIALVERGGNCTWSDKVRTVTQLSTSLRLSVNVMLIYDNQSYPTLPKYTLLPATGITTVPAYPSSQLPPQVNISLMDDNDISSSQLNTSSSDIVPNQPTEIYYISNELGLDLLSILQDCFDSTTPESNGAPSNYLFLVPVLRSFDWTKTVSSNKGTPNYLSWVIALAAFFLLAVFSLFIFFRWWRRRQRREDMEYNAMLEERNLIAMQRRKLKPLPVDIVNSYPIQNYHADVIKNATCAICLDEFEENQPDIRVLPCSHGFCVLCIGKSMVDSKIHSLSYL</sequence>
<feature type="domain" description="RING-type" evidence="7">
    <location>
        <begin position="352"/>
        <end position="380"/>
    </location>
</feature>
<feature type="transmembrane region" description="Helical" evidence="5">
    <location>
        <begin position="273"/>
        <end position="295"/>
    </location>
</feature>
<protein>
    <recommendedName>
        <fullName evidence="7">RING-type domain-containing protein</fullName>
    </recommendedName>
</protein>
<keyword evidence="2 4" id="KW-0863">Zinc-finger</keyword>
<reference evidence="8 9" key="1">
    <citation type="submission" date="2016-07" db="EMBL/GenBank/DDBJ databases">
        <title>Pervasive Adenine N6-methylation of Active Genes in Fungi.</title>
        <authorList>
            <consortium name="DOE Joint Genome Institute"/>
            <person name="Mondo S.J."/>
            <person name="Dannebaum R.O."/>
            <person name="Kuo R.C."/>
            <person name="Labutti K."/>
            <person name="Haridas S."/>
            <person name="Kuo A."/>
            <person name="Salamov A."/>
            <person name="Ahrendt S.R."/>
            <person name="Lipzen A."/>
            <person name="Sullivan W."/>
            <person name="Andreopoulos W.B."/>
            <person name="Clum A."/>
            <person name="Lindquist E."/>
            <person name="Daum C."/>
            <person name="Ramamoorthy G.K."/>
            <person name="Gryganskyi A."/>
            <person name="Culley D."/>
            <person name="Magnuson J.K."/>
            <person name="James T.Y."/>
            <person name="O'Malley M.A."/>
            <person name="Stajich J.E."/>
            <person name="Spatafora J.W."/>
            <person name="Visel A."/>
            <person name="Grigoriev I.V."/>
        </authorList>
    </citation>
    <scope>NUCLEOTIDE SEQUENCE [LARGE SCALE GENOMIC DNA]</scope>
    <source>
        <strain evidence="8 9">NRRL 1336</strain>
    </source>
</reference>
<evidence type="ECO:0000256" key="5">
    <source>
        <dbReference type="SAM" id="Phobius"/>
    </source>
</evidence>
<dbReference type="InterPro" id="IPR001841">
    <property type="entry name" value="Znf_RING"/>
</dbReference>
<dbReference type="InterPro" id="IPR013083">
    <property type="entry name" value="Znf_RING/FYVE/PHD"/>
</dbReference>
<dbReference type="SUPFAM" id="SSF57850">
    <property type="entry name" value="RING/U-box"/>
    <property type="match status" value="1"/>
</dbReference>
<dbReference type="PROSITE" id="PS00518">
    <property type="entry name" value="ZF_RING_1"/>
    <property type="match status" value="1"/>
</dbReference>
<evidence type="ECO:0000256" key="1">
    <source>
        <dbReference type="ARBA" id="ARBA00022723"/>
    </source>
</evidence>
<dbReference type="OrthoDB" id="8062037at2759"/>
<keyword evidence="6" id="KW-0732">Signal</keyword>
<feature type="chain" id="PRO_5010875167" description="RING-type domain-containing protein" evidence="6">
    <location>
        <begin position="27"/>
        <end position="395"/>
    </location>
</feature>
<evidence type="ECO:0000256" key="3">
    <source>
        <dbReference type="ARBA" id="ARBA00022833"/>
    </source>
</evidence>
<keyword evidence="5" id="KW-1133">Transmembrane helix</keyword>
<dbReference type="GO" id="GO:0008270">
    <property type="term" value="F:zinc ion binding"/>
    <property type="evidence" value="ECO:0007669"/>
    <property type="project" value="UniProtKB-KW"/>
</dbReference>
<keyword evidence="5" id="KW-0812">Transmembrane</keyword>
<evidence type="ECO:0000256" key="2">
    <source>
        <dbReference type="ARBA" id="ARBA00022771"/>
    </source>
</evidence>
<dbReference type="PANTHER" id="PTHR45798">
    <property type="entry name" value="RING-H2 FINGER PROTEIN ATL61-RELATED-RELATED"/>
    <property type="match status" value="1"/>
</dbReference>
<dbReference type="AlphaFoldDB" id="A0A1X2HXE4"/>
<keyword evidence="3" id="KW-0862">Zinc</keyword>
<gene>
    <name evidence="8" type="ORF">BCR42DRAFT_185910</name>
</gene>
<evidence type="ECO:0000256" key="6">
    <source>
        <dbReference type="SAM" id="SignalP"/>
    </source>
</evidence>
<dbReference type="Gene3D" id="3.30.40.10">
    <property type="entry name" value="Zinc/RING finger domain, C3HC4 (zinc finger)"/>
    <property type="match status" value="1"/>
</dbReference>
<keyword evidence="1" id="KW-0479">Metal-binding</keyword>
<organism evidence="8 9">
    <name type="scientific">Absidia repens</name>
    <dbReference type="NCBI Taxonomy" id="90262"/>
    <lineage>
        <taxon>Eukaryota</taxon>
        <taxon>Fungi</taxon>
        <taxon>Fungi incertae sedis</taxon>
        <taxon>Mucoromycota</taxon>
        <taxon>Mucoromycotina</taxon>
        <taxon>Mucoromycetes</taxon>
        <taxon>Mucorales</taxon>
        <taxon>Cunninghamellaceae</taxon>
        <taxon>Absidia</taxon>
    </lineage>
</organism>
<name>A0A1X2HXE4_9FUNG</name>
<dbReference type="PANTHER" id="PTHR45798:SF97">
    <property type="entry name" value="ALCOHOL-SENSITIVE RING FINGER PROTEIN 1"/>
    <property type="match status" value="1"/>
</dbReference>
<dbReference type="Gene3D" id="3.50.30.30">
    <property type="match status" value="1"/>
</dbReference>
<evidence type="ECO:0000313" key="9">
    <source>
        <dbReference type="Proteomes" id="UP000193560"/>
    </source>
</evidence>
<dbReference type="InterPro" id="IPR052788">
    <property type="entry name" value="RING-type_E3_ligase_ATL"/>
</dbReference>
<comment type="caution">
    <text evidence="8">The sequence shown here is derived from an EMBL/GenBank/DDBJ whole genome shotgun (WGS) entry which is preliminary data.</text>
</comment>
<keyword evidence="9" id="KW-1185">Reference proteome</keyword>
<dbReference type="Pfam" id="PF17123">
    <property type="entry name" value="zf-RING_11"/>
    <property type="match status" value="1"/>
</dbReference>
<keyword evidence="5" id="KW-0472">Membrane</keyword>
<feature type="signal peptide" evidence="6">
    <location>
        <begin position="1"/>
        <end position="26"/>
    </location>
</feature>
<proteinExistence type="predicted"/>
<evidence type="ECO:0000259" key="7">
    <source>
        <dbReference type="PROSITE" id="PS50089"/>
    </source>
</evidence>
<dbReference type="STRING" id="90262.A0A1X2HXE4"/>
<evidence type="ECO:0000313" key="8">
    <source>
        <dbReference type="EMBL" id="ORZ04627.1"/>
    </source>
</evidence>
<evidence type="ECO:0000256" key="4">
    <source>
        <dbReference type="PROSITE-ProRule" id="PRU00175"/>
    </source>
</evidence>
<accession>A0A1X2HXE4</accession>